<sequence length="329" mass="37307">MSKHWLIRAAFGSACLVIASTQAFAAPLKSWNDGATKSEIIDFVTTVSDETSDKFVPSEDRIAVFDNDGTLWVEKPLYTHAYAIFSEMKRQIEADQTLLTREPWKSVANKDFGYFEQLYATSEYETLASQLFAAPFGGMTSDDYAKWARDFADSFKHPELGVGIDELTYQPMVELIDFLKANDFTVYIFTADEGAFLRVLAQDLYDIPPERVFGTTVREEFVIENDEPLLVRTYRVDHLNNWDGKPRLIQKVIGRTPILAAGNSNGDQQMLQNTALRGGMSILVHHTDAEREFAYDKHTEKVMPLADKEDWIVVDMAKDWNKVLAEASD</sequence>
<dbReference type="RefSeq" id="WP_058283879.1">
    <property type="nucleotide sequence ID" value="NZ_CYUD01000020.1"/>
</dbReference>
<dbReference type="Pfam" id="PF12710">
    <property type="entry name" value="HAD"/>
    <property type="match status" value="1"/>
</dbReference>
<dbReference type="GO" id="GO:0016787">
    <property type="term" value="F:hydrolase activity"/>
    <property type="evidence" value="ECO:0007669"/>
    <property type="project" value="UniProtKB-KW"/>
</dbReference>
<protein>
    <submittedName>
        <fullName evidence="2">Haloacid dehalogenase-like hydrolase</fullName>
    </submittedName>
</protein>
<dbReference type="InterPro" id="IPR023214">
    <property type="entry name" value="HAD_sf"/>
</dbReference>
<dbReference type="SUPFAM" id="SSF56784">
    <property type="entry name" value="HAD-like"/>
    <property type="match status" value="1"/>
</dbReference>
<keyword evidence="1" id="KW-0732">Signal</keyword>
<dbReference type="Gene3D" id="3.40.50.1000">
    <property type="entry name" value="HAD superfamily/HAD-like"/>
    <property type="match status" value="1"/>
</dbReference>
<evidence type="ECO:0000313" key="3">
    <source>
        <dbReference type="Proteomes" id="UP000051260"/>
    </source>
</evidence>
<proteinExistence type="predicted"/>
<organism evidence="2 3">
    <name type="scientific">Ruegeria denitrificans</name>
    <dbReference type="NCBI Taxonomy" id="1715692"/>
    <lineage>
        <taxon>Bacteria</taxon>
        <taxon>Pseudomonadati</taxon>
        <taxon>Pseudomonadota</taxon>
        <taxon>Alphaproteobacteria</taxon>
        <taxon>Rhodobacterales</taxon>
        <taxon>Roseobacteraceae</taxon>
        <taxon>Ruegeria</taxon>
    </lineage>
</organism>
<keyword evidence="3" id="KW-1185">Reference proteome</keyword>
<evidence type="ECO:0000313" key="2">
    <source>
        <dbReference type="EMBL" id="CUK18583.1"/>
    </source>
</evidence>
<dbReference type="OrthoDB" id="9799365at2"/>
<evidence type="ECO:0000256" key="1">
    <source>
        <dbReference type="SAM" id="SignalP"/>
    </source>
</evidence>
<dbReference type="EMBL" id="CYUD01000020">
    <property type="protein sequence ID" value="CUK18583.1"/>
    <property type="molecule type" value="Genomic_DNA"/>
</dbReference>
<keyword evidence="2" id="KW-0378">Hydrolase</keyword>
<feature type="chain" id="PRO_5006065337" evidence="1">
    <location>
        <begin position="26"/>
        <end position="329"/>
    </location>
</feature>
<dbReference type="AlphaFoldDB" id="A0A0P1IK48"/>
<dbReference type="InterPro" id="IPR036412">
    <property type="entry name" value="HAD-like_sf"/>
</dbReference>
<name>A0A0P1IK48_9RHOB</name>
<accession>A0A0P1IK48</accession>
<dbReference type="Proteomes" id="UP000051260">
    <property type="component" value="Unassembled WGS sequence"/>
</dbReference>
<reference evidence="3" key="1">
    <citation type="submission" date="2015-09" db="EMBL/GenBank/DDBJ databases">
        <authorList>
            <person name="Rodrigo-Torres L."/>
            <person name="Arahal D.R."/>
        </authorList>
    </citation>
    <scope>NUCLEOTIDE SEQUENCE [LARGE SCALE GENOMIC DNA]</scope>
    <source>
        <strain evidence="3">CECT 5091</strain>
    </source>
</reference>
<dbReference type="STRING" id="1715692.RUE5091_04277"/>
<feature type="signal peptide" evidence="1">
    <location>
        <begin position="1"/>
        <end position="25"/>
    </location>
</feature>
<gene>
    <name evidence="2" type="ORF">RUE5091_04277</name>
</gene>